<gene>
    <name evidence="3" type="ORF">ACEZDG_22670</name>
</gene>
<organism evidence="3 4">
    <name type="scientific">Streptacidiphilus alkalitolerans</name>
    <dbReference type="NCBI Taxonomy" id="3342712"/>
    <lineage>
        <taxon>Bacteria</taxon>
        <taxon>Bacillati</taxon>
        <taxon>Actinomycetota</taxon>
        <taxon>Actinomycetes</taxon>
        <taxon>Kitasatosporales</taxon>
        <taxon>Streptomycetaceae</taxon>
        <taxon>Streptacidiphilus</taxon>
    </lineage>
</organism>
<evidence type="ECO:0000313" key="4">
    <source>
        <dbReference type="Proteomes" id="UP001592582"/>
    </source>
</evidence>
<reference evidence="3 4" key="1">
    <citation type="submission" date="2024-09" db="EMBL/GenBank/DDBJ databases">
        <authorList>
            <person name="Lee S.D."/>
        </authorList>
    </citation>
    <scope>NUCLEOTIDE SEQUENCE [LARGE SCALE GENOMIC DNA]</scope>
    <source>
        <strain evidence="3 4">N1-1</strain>
    </source>
</reference>
<keyword evidence="4" id="KW-1185">Reference proteome</keyword>
<evidence type="ECO:0000256" key="1">
    <source>
        <dbReference type="SAM" id="Phobius"/>
    </source>
</evidence>
<dbReference type="Proteomes" id="UP001592582">
    <property type="component" value="Unassembled WGS sequence"/>
</dbReference>
<protein>
    <recommendedName>
        <fullName evidence="5">Gram-positive cocci surface proteins LPxTG domain-containing protein</fullName>
    </recommendedName>
</protein>
<keyword evidence="1" id="KW-1133">Transmembrane helix</keyword>
<feature type="transmembrane region" description="Helical" evidence="1">
    <location>
        <begin position="219"/>
        <end position="238"/>
    </location>
</feature>
<proteinExistence type="predicted"/>
<dbReference type="RefSeq" id="WP_380512473.1">
    <property type="nucleotide sequence ID" value="NZ_JBHEZX010000010.1"/>
</dbReference>
<keyword evidence="2" id="KW-0732">Signal</keyword>
<evidence type="ECO:0000256" key="2">
    <source>
        <dbReference type="SAM" id="SignalP"/>
    </source>
</evidence>
<dbReference type="EMBL" id="JBHEZX010000010">
    <property type="protein sequence ID" value="MFC1412074.1"/>
    <property type="molecule type" value="Genomic_DNA"/>
</dbReference>
<accession>A0ABV6VEB9</accession>
<keyword evidence="1" id="KW-0812">Transmembrane</keyword>
<comment type="caution">
    <text evidence="3">The sequence shown here is derived from an EMBL/GenBank/DDBJ whole genome shotgun (WGS) entry which is preliminary data.</text>
</comment>
<feature type="signal peptide" evidence="2">
    <location>
        <begin position="1"/>
        <end position="31"/>
    </location>
</feature>
<sequence>MTVLGTGVRRGMAAGVAAGLLLAGTAGTAEAVATAAPAVRVCGLDPATFTKPSLALAYQKLHKVYYAGGSWSGFTLKAGNSTPARCAGVLPVVVFGSRGRSLRRGDVRMQWRTGRGGWHGSAMVAENGVLMGLVGPAQGLSLAARGKAAVPLRMRFSTGAPTGQWVTMAIGYAPVTLEGETAALPVGISDPRLFRVLRQVRRPSGAPQLAETGGPPRTAVAAGASLLCLGGGAGLLALSRRRRVR</sequence>
<keyword evidence="1" id="KW-0472">Membrane</keyword>
<evidence type="ECO:0000313" key="3">
    <source>
        <dbReference type="EMBL" id="MFC1412074.1"/>
    </source>
</evidence>
<feature type="chain" id="PRO_5046555603" description="Gram-positive cocci surface proteins LPxTG domain-containing protein" evidence="2">
    <location>
        <begin position="32"/>
        <end position="245"/>
    </location>
</feature>
<name>A0ABV6VEB9_9ACTN</name>
<evidence type="ECO:0008006" key="5">
    <source>
        <dbReference type="Google" id="ProtNLM"/>
    </source>
</evidence>